<sequence>MLNYSKKYQTIDEYISDFSNDVSTILSTIRTKITEVAPTASECISYNMPAFKLKKVLVYFAAFKNHIGFYALPSGNLAFQEELKNYKTGKGSIQFPLSQPIPYDLIQKIVEFRIKEVSEKS</sequence>
<organism evidence="2 3">
    <name type="scientific">Flavobacterium terrae</name>
    <dbReference type="NCBI Taxonomy" id="415425"/>
    <lineage>
        <taxon>Bacteria</taxon>
        <taxon>Pseudomonadati</taxon>
        <taxon>Bacteroidota</taxon>
        <taxon>Flavobacteriia</taxon>
        <taxon>Flavobacteriales</taxon>
        <taxon>Flavobacteriaceae</taxon>
        <taxon>Flavobacterium</taxon>
    </lineage>
</organism>
<name>A0A1M6DGI5_9FLAO</name>
<dbReference type="Proteomes" id="UP000184488">
    <property type="component" value="Unassembled WGS sequence"/>
</dbReference>
<evidence type="ECO:0000313" key="2">
    <source>
        <dbReference type="EMBL" id="SHI72108.1"/>
    </source>
</evidence>
<dbReference type="OrthoDB" id="115213at2"/>
<dbReference type="Pfam" id="PF08818">
    <property type="entry name" value="DUF1801"/>
    <property type="match status" value="1"/>
</dbReference>
<dbReference type="EMBL" id="FQZI01000002">
    <property type="protein sequence ID" value="SHI72108.1"/>
    <property type="molecule type" value="Genomic_DNA"/>
</dbReference>
<reference evidence="3" key="1">
    <citation type="submission" date="2016-11" db="EMBL/GenBank/DDBJ databases">
        <authorList>
            <person name="Varghese N."/>
            <person name="Submissions S."/>
        </authorList>
    </citation>
    <scope>NUCLEOTIDE SEQUENCE [LARGE SCALE GENOMIC DNA]</scope>
    <source>
        <strain evidence="3">DSM 18829</strain>
    </source>
</reference>
<dbReference type="InterPro" id="IPR014922">
    <property type="entry name" value="YdhG-like"/>
</dbReference>
<dbReference type="AlphaFoldDB" id="A0A1M6DGI5"/>
<dbReference type="Gene3D" id="3.90.1150.200">
    <property type="match status" value="1"/>
</dbReference>
<dbReference type="RefSeq" id="WP_073309913.1">
    <property type="nucleotide sequence ID" value="NZ_FQZI01000002.1"/>
</dbReference>
<evidence type="ECO:0000259" key="1">
    <source>
        <dbReference type="Pfam" id="PF08818"/>
    </source>
</evidence>
<dbReference type="STRING" id="415425.SAMN05444363_1425"/>
<feature type="domain" description="YdhG-like" evidence="1">
    <location>
        <begin position="25"/>
        <end position="114"/>
    </location>
</feature>
<gene>
    <name evidence="2" type="ORF">SAMN05444363_1425</name>
</gene>
<proteinExistence type="predicted"/>
<accession>A0A1M6DGI5</accession>
<dbReference type="SUPFAM" id="SSF159888">
    <property type="entry name" value="YdhG-like"/>
    <property type="match status" value="1"/>
</dbReference>
<protein>
    <submittedName>
        <fullName evidence="2">Uncharacterized conserved protein YdhG, YjbR/CyaY-like superfamily, DUF1801 family</fullName>
    </submittedName>
</protein>
<evidence type="ECO:0000313" key="3">
    <source>
        <dbReference type="Proteomes" id="UP000184488"/>
    </source>
</evidence>
<keyword evidence="3" id="KW-1185">Reference proteome</keyword>